<evidence type="ECO:0000256" key="4">
    <source>
        <dbReference type="ARBA" id="ARBA00022723"/>
    </source>
</evidence>
<evidence type="ECO:0000256" key="10">
    <source>
        <dbReference type="ARBA" id="ARBA00034005"/>
    </source>
</evidence>
<dbReference type="CDD" id="cd00114">
    <property type="entry name" value="LIGANc"/>
    <property type="match status" value="1"/>
</dbReference>
<dbReference type="InterPro" id="IPR013839">
    <property type="entry name" value="DNAligase_adenylation"/>
</dbReference>
<proteinExistence type="predicted"/>
<dbReference type="GO" id="GO:0005829">
    <property type="term" value="C:cytosol"/>
    <property type="evidence" value="ECO:0007669"/>
    <property type="project" value="TreeGrafter"/>
</dbReference>
<dbReference type="GO" id="GO:0006260">
    <property type="term" value="P:DNA replication"/>
    <property type="evidence" value="ECO:0007669"/>
    <property type="project" value="UniProtKB-KW"/>
</dbReference>
<evidence type="ECO:0000256" key="3">
    <source>
        <dbReference type="ARBA" id="ARBA00022705"/>
    </source>
</evidence>
<keyword evidence="6" id="KW-0862">Zinc</keyword>
<dbReference type="AlphaFoldDB" id="A0A382VM77"/>
<dbReference type="Gene3D" id="3.30.470.30">
    <property type="entry name" value="DNA ligase/mRNA capping enzyme"/>
    <property type="match status" value="1"/>
</dbReference>
<dbReference type="GO" id="GO:0003911">
    <property type="term" value="F:DNA ligase (NAD+) activity"/>
    <property type="evidence" value="ECO:0007669"/>
    <property type="project" value="UniProtKB-EC"/>
</dbReference>
<comment type="catalytic activity">
    <reaction evidence="10">
        <text>NAD(+) + (deoxyribonucleotide)n-3'-hydroxyl + 5'-phospho-(deoxyribonucleotide)m = (deoxyribonucleotide)n+m + AMP + beta-nicotinamide D-nucleotide.</text>
        <dbReference type="EC" id="6.5.1.2"/>
    </reaction>
</comment>
<evidence type="ECO:0000256" key="5">
    <source>
        <dbReference type="ARBA" id="ARBA00022763"/>
    </source>
</evidence>
<evidence type="ECO:0000256" key="2">
    <source>
        <dbReference type="ARBA" id="ARBA00022598"/>
    </source>
</evidence>
<sequence length="283" mass="31563">LDADFDDLFQQLIALEKQHPSVITLASPTQRVGPKPISKFRNASHSVPMLSLENAFDEEQVINFDRRVHDLLGKPGAVRYSAEPKLDGIAINIRYEQGELVLAGTRADGLIGEDVTHNVRTIGAVPLRLREGRYPEILEVRGEIFMPKQGFDVLNEQNRAAGEKIFANPRNAAAGSLRQLNPKITAERPLSMFAYAANVVERGQLPSCHSQTLMRLHDWGFKLSPENEVVEGLEGCIAFYKKLLALREGLPYDIDGVVYKVDDYSLQSIIGNISRAPRWALAY</sequence>
<evidence type="ECO:0000256" key="9">
    <source>
        <dbReference type="ARBA" id="ARBA00023204"/>
    </source>
</evidence>
<dbReference type="EMBL" id="UINC01153093">
    <property type="protein sequence ID" value="SVD47622.1"/>
    <property type="molecule type" value="Genomic_DNA"/>
</dbReference>
<name>A0A382VM77_9ZZZZ</name>
<evidence type="ECO:0000256" key="7">
    <source>
        <dbReference type="ARBA" id="ARBA00022842"/>
    </source>
</evidence>
<dbReference type="InterPro" id="IPR013840">
    <property type="entry name" value="DNAligase_N"/>
</dbReference>
<accession>A0A382VM77</accession>
<dbReference type="FunFam" id="3.30.470.30:FF:000001">
    <property type="entry name" value="DNA ligase"/>
    <property type="match status" value="1"/>
</dbReference>
<dbReference type="SMART" id="SM00532">
    <property type="entry name" value="LIGANc"/>
    <property type="match status" value="1"/>
</dbReference>
<dbReference type="Pfam" id="PF01653">
    <property type="entry name" value="DNA_ligase_aden"/>
    <property type="match status" value="1"/>
</dbReference>
<comment type="cofactor">
    <cofactor evidence="1">
        <name>Mg(2+)</name>
        <dbReference type="ChEBI" id="CHEBI:18420"/>
    </cofactor>
</comment>
<keyword evidence="2" id="KW-0436">Ligase</keyword>
<dbReference type="PANTHER" id="PTHR23389">
    <property type="entry name" value="CHROMOSOME TRANSMISSION FIDELITY FACTOR 18"/>
    <property type="match status" value="1"/>
</dbReference>
<dbReference type="GO" id="GO:0006281">
    <property type="term" value="P:DNA repair"/>
    <property type="evidence" value="ECO:0007669"/>
    <property type="project" value="UniProtKB-KW"/>
</dbReference>
<dbReference type="SUPFAM" id="SSF56091">
    <property type="entry name" value="DNA ligase/mRNA capping enzyme, catalytic domain"/>
    <property type="match status" value="1"/>
</dbReference>
<evidence type="ECO:0000256" key="1">
    <source>
        <dbReference type="ARBA" id="ARBA00001946"/>
    </source>
</evidence>
<keyword evidence="5" id="KW-0227">DNA damage</keyword>
<feature type="non-terminal residue" evidence="12">
    <location>
        <position position="283"/>
    </location>
</feature>
<protein>
    <recommendedName>
        <fullName evidence="11">NAD-dependent DNA ligase N-terminal domain-containing protein</fullName>
    </recommendedName>
</protein>
<reference evidence="12" key="1">
    <citation type="submission" date="2018-05" db="EMBL/GenBank/DDBJ databases">
        <authorList>
            <person name="Lanie J.A."/>
            <person name="Ng W.-L."/>
            <person name="Kazmierczak K.M."/>
            <person name="Andrzejewski T.M."/>
            <person name="Davidsen T.M."/>
            <person name="Wayne K.J."/>
            <person name="Tettelin H."/>
            <person name="Glass J.I."/>
            <person name="Rusch D."/>
            <person name="Podicherti R."/>
            <person name="Tsui H.-C.T."/>
            <person name="Winkler M.E."/>
        </authorList>
    </citation>
    <scope>NUCLEOTIDE SEQUENCE</scope>
</reference>
<dbReference type="Gene3D" id="1.10.287.610">
    <property type="entry name" value="Helix hairpin bin"/>
    <property type="match status" value="1"/>
</dbReference>
<gene>
    <name evidence="12" type="ORF">METZ01_LOCUS400476</name>
</gene>
<feature type="domain" description="NAD-dependent DNA ligase N-terminal" evidence="11">
    <location>
        <begin position="2"/>
        <end position="283"/>
    </location>
</feature>
<keyword evidence="9" id="KW-0234">DNA repair</keyword>
<dbReference type="PANTHER" id="PTHR23389:SF9">
    <property type="entry name" value="DNA LIGASE"/>
    <property type="match status" value="1"/>
</dbReference>
<keyword evidence="4" id="KW-0479">Metal-binding</keyword>
<evidence type="ECO:0000313" key="12">
    <source>
        <dbReference type="EMBL" id="SVD47622.1"/>
    </source>
</evidence>
<evidence type="ECO:0000256" key="6">
    <source>
        <dbReference type="ARBA" id="ARBA00022833"/>
    </source>
</evidence>
<organism evidence="12">
    <name type="scientific">marine metagenome</name>
    <dbReference type="NCBI Taxonomy" id="408172"/>
    <lineage>
        <taxon>unclassified sequences</taxon>
        <taxon>metagenomes</taxon>
        <taxon>ecological metagenomes</taxon>
    </lineage>
</organism>
<feature type="non-terminal residue" evidence="12">
    <location>
        <position position="1"/>
    </location>
</feature>
<evidence type="ECO:0000256" key="8">
    <source>
        <dbReference type="ARBA" id="ARBA00023027"/>
    </source>
</evidence>
<keyword evidence="7" id="KW-0460">Magnesium</keyword>
<evidence type="ECO:0000259" key="11">
    <source>
        <dbReference type="SMART" id="SM00532"/>
    </source>
</evidence>
<keyword evidence="8" id="KW-0520">NAD</keyword>
<dbReference type="GO" id="GO:0046872">
    <property type="term" value="F:metal ion binding"/>
    <property type="evidence" value="ECO:0007669"/>
    <property type="project" value="UniProtKB-KW"/>
</dbReference>
<keyword evidence="3" id="KW-0235">DNA replication</keyword>